<dbReference type="EMBL" id="JAWHQM010000015">
    <property type="protein sequence ID" value="KAK5630237.1"/>
    <property type="molecule type" value="Genomic_DNA"/>
</dbReference>
<keyword evidence="1" id="KW-1133">Transmembrane helix</keyword>
<feature type="transmembrane region" description="Helical" evidence="1">
    <location>
        <begin position="35"/>
        <end position="60"/>
    </location>
</feature>
<evidence type="ECO:0000313" key="3">
    <source>
        <dbReference type="Proteomes" id="UP001305414"/>
    </source>
</evidence>
<organism evidence="2 3">
    <name type="scientific">Xylaria bambusicola</name>
    <dbReference type="NCBI Taxonomy" id="326684"/>
    <lineage>
        <taxon>Eukaryota</taxon>
        <taxon>Fungi</taxon>
        <taxon>Dikarya</taxon>
        <taxon>Ascomycota</taxon>
        <taxon>Pezizomycotina</taxon>
        <taxon>Sordariomycetes</taxon>
        <taxon>Xylariomycetidae</taxon>
        <taxon>Xylariales</taxon>
        <taxon>Xylariaceae</taxon>
        <taxon>Xylaria</taxon>
    </lineage>
</organism>
<keyword evidence="3" id="KW-1185">Reference proteome</keyword>
<sequence length="65" mass="7003">MRAAQSNDYTFAALRDFSRFDANILNIGTEGLEGYAVFTVVSLGAVYMVCILSTVGVAALEFANF</sequence>
<keyword evidence="1" id="KW-0472">Membrane</keyword>
<accession>A0AAN7UKG6</accession>
<evidence type="ECO:0000313" key="2">
    <source>
        <dbReference type="EMBL" id="KAK5630237.1"/>
    </source>
</evidence>
<dbReference type="AlphaFoldDB" id="A0AAN7UKG6"/>
<keyword evidence="1" id="KW-0812">Transmembrane</keyword>
<comment type="caution">
    <text evidence="2">The sequence shown here is derived from an EMBL/GenBank/DDBJ whole genome shotgun (WGS) entry which is preliminary data.</text>
</comment>
<evidence type="ECO:0000256" key="1">
    <source>
        <dbReference type="SAM" id="Phobius"/>
    </source>
</evidence>
<protein>
    <submittedName>
        <fullName evidence="2">Uncharacterized protein</fullName>
    </submittedName>
</protein>
<proteinExistence type="predicted"/>
<dbReference type="Proteomes" id="UP001305414">
    <property type="component" value="Unassembled WGS sequence"/>
</dbReference>
<name>A0AAN7UKG6_9PEZI</name>
<reference evidence="2 3" key="1">
    <citation type="submission" date="2023-10" db="EMBL/GenBank/DDBJ databases">
        <title>Draft genome sequence of Xylaria bambusicola isolate GMP-LS, the root and basal stem rot pathogen of sugarcane in Indonesia.</title>
        <authorList>
            <person name="Selvaraj P."/>
            <person name="Muralishankar V."/>
            <person name="Muruganantham S."/>
            <person name="Sp S."/>
            <person name="Haryani S."/>
            <person name="Lau K.J.X."/>
            <person name="Naqvi N.I."/>
        </authorList>
    </citation>
    <scope>NUCLEOTIDE SEQUENCE [LARGE SCALE GENOMIC DNA]</scope>
    <source>
        <strain evidence="2">GMP-LS</strain>
    </source>
</reference>
<gene>
    <name evidence="2" type="ORF">RRF57_005952</name>
</gene>